<dbReference type="AlphaFoldDB" id="A0A1G6SLV8"/>
<evidence type="ECO:0000313" key="3">
    <source>
        <dbReference type="Proteomes" id="UP000199452"/>
    </source>
</evidence>
<organism evidence="2 3">
    <name type="scientific">Williamwhitmania taraxaci</name>
    <dbReference type="NCBI Taxonomy" id="1640674"/>
    <lineage>
        <taxon>Bacteria</taxon>
        <taxon>Pseudomonadati</taxon>
        <taxon>Bacteroidota</taxon>
        <taxon>Bacteroidia</taxon>
        <taxon>Bacteroidales</taxon>
        <taxon>Williamwhitmaniaceae</taxon>
        <taxon>Williamwhitmania</taxon>
    </lineage>
</organism>
<evidence type="ECO:0000313" key="2">
    <source>
        <dbReference type="EMBL" id="SDD17902.1"/>
    </source>
</evidence>
<gene>
    <name evidence="1" type="ORF">SAMN05216323_10611</name>
    <name evidence="2" type="ORF">SAMN05216323_10971</name>
</gene>
<name>A0A1G6SLV8_9BACT</name>
<dbReference type="EMBL" id="FMYP01000097">
    <property type="protein sequence ID" value="SDD17902.1"/>
    <property type="molecule type" value="Genomic_DNA"/>
</dbReference>
<evidence type="ECO:0000313" key="1">
    <source>
        <dbReference type="EMBL" id="SDC91318.1"/>
    </source>
</evidence>
<accession>A0A1G6SLV8</accession>
<keyword evidence="3" id="KW-1185">Reference proteome</keyword>
<proteinExistence type="predicted"/>
<protein>
    <recommendedName>
        <fullName evidence="4">Transposase DDE domain group 1</fullName>
    </recommendedName>
</protein>
<reference evidence="2 3" key="1">
    <citation type="submission" date="2016-09" db="EMBL/GenBank/DDBJ databases">
        <authorList>
            <person name="Capua I."/>
            <person name="De Benedictis P."/>
            <person name="Joannis T."/>
            <person name="Lombin L.H."/>
            <person name="Cattoli G."/>
        </authorList>
    </citation>
    <scope>NUCLEOTIDE SEQUENCE [LARGE SCALE GENOMIC DNA]</scope>
    <source>
        <strain evidence="2 3">A7P-90m</strain>
    </source>
</reference>
<sequence length="83" mass="9338">MKITYSSDTINSFGGINFADKIIREASIYDTIDQTLGIRGVKAQYSYSDLFRSYLMLVLCGGECAEDITEHLRSELNQLTGFQ</sequence>
<feature type="non-terminal residue" evidence="2">
    <location>
        <position position="83"/>
    </location>
</feature>
<dbReference type="STRING" id="1640674.SAMN05216323_10611"/>
<evidence type="ECO:0008006" key="4">
    <source>
        <dbReference type="Google" id="ProtNLM"/>
    </source>
</evidence>
<dbReference type="EMBL" id="FMYP01000061">
    <property type="protein sequence ID" value="SDC91318.1"/>
    <property type="molecule type" value="Genomic_DNA"/>
</dbReference>
<dbReference type="Proteomes" id="UP000199452">
    <property type="component" value="Unassembled WGS sequence"/>
</dbReference>